<name>A0A2M6WR02_9BACT</name>
<evidence type="ECO:0000313" key="2">
    <source>
        <dbReference type="Proteomes" id="UP000228964"/>
    </source>
</evidence>
<gene>
    <name evidence="1" type="ORF">COT96_01740</name>
</gene>
<organism evidence="1 2">
    <name type="scientific">Candidatus Falkowbacteria bacterium CG10_big_fil_rev_8_21_14_0_10_38_22</name>
    <dbReference type="NCBI Taxonomy" id="1974564"/>
    <lineage>
        <taxon>Bacteria</taxon>
        <taxon>Candidatus Falkowiibacteriota</taxon>
    </lineage>
</organism>
<sequence length="75" mass="9192">MRKVQFQTDHYYHIYNRGVDKRNIFGDEKNFLKFLKNLRQLNNNTLKEQRDYVLRKARPERKELSSGYPELSVPF</sequence>
<comment type="caution">
    <text evidence="1">The sequence shown here is derived from an EMBL/GenBank/DDBJ whole genome shotgun (WGS) entry which is preliminary data.</text>
</comment>
<dbReference type="EMBL" id="PFAO01000040">
    <property type="protein sequence ID" value="PIT95237.1"/>
    <property type="molecule type" value="Genomic_DNA"/>
</dbReference>
<reference evidence="2" key="1">
    <citation type="submission" date="2017-09" db="EMBL/GenBank/DDBJ databases">
        <title>Depth-based differentiation of microbial function through sediment-hosted aquifers and enrichment of novel symbionts in the deep terrestrial subsurface.</title>
        <authorList>
            <person name="Probst A.J."/>
            <person name="Ladd B."/>
            <person name="Jarett J.K."/>
            <person name="Geller-Mcgrath D.E."/>
            <person name="Sieber C.M.K."/>
            <person name="Emerson J.B."/>
            <person name="Anantharaman K."/>
            <person name="Thomas B.C."/>
            <person name="Malmstrom R."/>
            <person name="Stieglmeier M."/>
            <person name="Klingl A."/>
            <person name="Woyke T."/>
            <person name="Ryan C.M."/>
            <person name="Banfield J.F."/>
        </authorList>
    </citation>
    <scope>NUCLEOTIDE SEQUENCE [LARGE SCALE GENOMIC DNA]</scope>
</reference>
<dbReference type="Proteomes" id="UP000228964">
    <property type="component" value="Unassembled WGS sequence"/>
</dbReference>
<evidence type="ECO:0000313" key="1">
    <source>
        <dbReference type="EMBL" id="PIT95237.1"/>
    </source>
</evidence>
<dbReference type="AlphaFoldDB" id="A0A2M6WR02"/>
<protein>
    <submittedName>
        <fullName evidence="1">Uncharacterized protein</fullName>
    </submittedName>
</protein>
<accession>A0A2M6WR02</accession>
<proteinExistence type="predicted"/>